<name>A0A2W4T9E1_9GAMM</name>
<dbReference type="Gene3D" id="3.90.176.10">
    <property type="entry name" value="Toxin ADP-ribosyltransferase, Chain A, domain 1"/>
    <property type="match status" value="1"/>
</dbReference>
<dbReference type="Proteomes" id="UP000249396">
    <property type="component" value="Unassembled WGS sequence"/>
</dbReference>
<evidence type="ECO:0000313" key="2">
    <source>
        <dbReference type="Proteomes" id="UP000249396"/>
    </source>
</evidence>
<proteinExistence type="predicted"/>
<dbReference type="SUPFAM" id="SSF56399">
    <property type="entry name" value="ADP-ribosylation"/>
    <property type="match status" value="1"/>
</dbReference>
<gene>
    <name evidence="1" type="ORF">DM484_03615</name>
</gene>
<protein>
    <recommendedName>
        <fullName evidence="3">NAD(+)--protein-arginine ADP-ribosyltransferase</fullName>
    </recommendedName>
</protein>
<dbReference type="EMBL" id="QJPH01000174">
    <property type="protein sequence ID" value="PZN83870.1"/>
    <property type="molecule type" value="Genomic_DNA"/>
</dbReference>
<sequence length="1042" mass="113273">MTSQLDLFNQEVIIQAGSLNRIQKDTANEVVRLLKQARANVQAKLKAQPTDYNLWYQPQLIKSIEQMLDVWQEEAGSAAAAGQGKAYTAGQNLIDKPVEKLGIELHALAPKLDPGQLKAMVAFTTGKMKDVSMDTVNRINSELALTIIGSQTPFDTIQRVQQIMEGVSKSRATCIVRTELGRAYGVAGQARLMQAVQHVPAMSKQWRRSGKIHSRRTHDLTDGQVRPADQPFIIGTGAVIPGHEGNGPRLMHPHDPKAPVSEVVNCGCISLPFLAEWKDKGLLENPGKKAFTEQEIALNPLKADLNYMDEHPTMEQYQKEFDSMKIKREVGKSIKAIAKEQGPIELARTMAKMDAKIAAYKLEQAQAGTLGKWQQQAAKLLPSMPSKTLDEIAAQLKADYQQKVNITAYQKSILSGKPPSAKQLSAYNSLSLDDKEAIENQLQTAKDTQATAAQLAKTANPAPAQVDSLTTVDVSGWKQIGPQAGSNPGGLFEDGEGAQWYVKFPADAAQAHNEVLAAKLYKVVGIDVPEVSLVTQHNQVGVASRIIDGLKKDGAALQAGKISGVADGFATDAWLANWDVVGLGYDNLLINGTRAIRVDTGGALLFRAQGAAKGAAFGDAVTELRSLRDVATNPQAANVFGFLSKAEVKASVARVLATDDALIRQTVLQYADGDFATRNALADKLLARKDYLNKAFPDVLPKIKDAKLAAIESTKATLHAQAADLDNAIVEAVKGIASRAAKGAALEDKDIARAANALSRFNALLENRKLTAEAVEALKQHYTPWLDAMQNATSPGVGNPATWGMAGKFEGIGTAALKVDAAQVKPAFLPYLFGDPALFSGPQVKQVLTDVEKYFKHTEYLAKSEVPHNSPEADAFNKMPAEYKRALWSWTPSNIYHSVNEELLAEANGGKKASKAVKEYEKLVNDALRNAPDERKYQGRSARGMFNNTQEAKDYFEKMGKLKKSQGVYRFEGISSSTVGEKPGFYSKEMYVHINGKSGVHINSISAVPGSENEVLFGTETEFDVDDIWMKDGKYHVEITER</sequence>
<accession>A0A2W4T9E1</accession>
<reference evidence="1 2" key="1">
    <citation type="journal article" date="2018" name="Aquat. Microb. Ecol.">
        <title>Gammaproteobacterial methanotrophs dominate.</title>
        <authorList>
            <person name="Rissanen A.J."/>
            <person name="Saarenheimo J."/>
            <person name="Tiirola M."/>
            <person name="Peura S."/>
            <person name="Aalto S.L."/>
            <person name="Karvinen A."/>
            <person name="Nykanen H."/>
        </authorList>
    </citation>
    <scope>NUCLEOTIDE SEQUENCE [LARGE SCALE GENOMIC DNA]</scope>
    <source>
        <strain evidence="1">AMbin10</strain>
    </source>
</reference>
<organism evidence="1 2">
    <name type="scientific">Candidatus Methylumidiphilus alinenensis</name>
    <dbReference type="NCBI Taxonomy" id="2202197"/>
    <lineage>
        <taxon>Bacteria</taxon>
        <taxon>Pseudomonadati</taxon>
        <taxon>Pseudomonadota</taxon>
        <taxon>Gammaproteobacteria</taxon>
        <taxon>Methylococcales</taxon>
        <taxon>Candidatus Methylumidiphilus</taxon>
    </lineage>
</organism>
<comment type="caution">
    <text evidence="1">The sequence shown here is derived from an EMBL/GenBank/DDBJ whole genome shotgun (WGS) entry which is preliminary data.</text>
</comment>
<evidence type="ECO:0000313" key="1">
    <source>
        <dbReference type="EMBL" id="PZN83870.1"/>
    </source>
</evidence>
<dbReference type="AlphaFoldDB" id="A0A2W4T9E1"/>
<evidence type="ECO:0008006" key="3">
    <source>
        <dbReference type="Google" id="ProtNLM"/>
    </source>
</evidence>